<dbReference type="RefSeq" id="WP_024836265.1">
    <property type="nucleotide sequence ID" value="NZ_CP113524.1"/>
</dbReference>
<reference evidence="2" key="1">
    <citation type="submission" date="2022-11" db="EMBL/GenBank/DDBJ databases">
        <title>Lacrimispora xylanolytica sy1, complete genome.</title>
        <authorList>
            <person name="Choi S."/>
        </authorList>
    </citation>
    <scope>NUCLEOTIDE SEQUENCE</scope>
    <source>
        <strain evidence="2">Sy1</strain>
    </source>
</reference>
<keyword evidence="3" id="KW-1185">Reference proteome</keyword>
<dbReference type="InterPro" id="IPR036259">
    <property type="entry name" value="MFS_trans_sf"/>
</dbReference>
<keyword evidence="1" id="KW-1133">Transmembrane helix</keyword>
<protein>
    <submittedName>
        <fullName evidence="2">DUF1700 domain-containing protein</fullName>
    </submittedName>
</protein>
<dbReference type="Proteomes" id="UP001163115">
    <property type="component" value="Chromosome"/>
</dbReference>
<dbReference type="SUPFAM" id="SSF103473">
    <property type="entry name" value="MFS general substrate transporter"/>
    <property type="match status" value="1"/>
</dbReference>
<evidence type="ECO:0000313" key="2">
    <source>
        <dbReference type="EMBL" id="WAJ25609.1"/>
    </source>
</evidence>
<proteinExistence type="predicted"/>
<organism evidence="2 3">
    <name type="scientific">Lacrimispora xylanolytica</name>
    <dbReference type="NCBI Taxonomy" id="29375"/>
    <lineage>
        <taxon>Bacteria</taxon>
        <taxon>Bacillati</taxon>
        <taxon>Bacillota</taxon>
        <taxon>Clostridia</taxon>
        <taxon>Lachnospirales</taxon>
        <taxon>Lachnospiraceae</taxon>
        <taxon>Lacrimispora</taxon>
    </lineage>
</organism>
<feature type="transmembrane region" description="Helical" evidence="1">
    <location>
        <begin position="193"/>
        <end position="220"/>
    </location>
</feature>
<feature type="transmembrane region" description="Helical" evidence="1">
    <location>
        <begin position="127"/>
        <end position="152"/>
    </location>
</feature>
<keyword evidence="1" id="KW-0812">Transmembrane</keyword>
<dbReference type="EMBL" id="CP113524">
    <property type="protein sequence ID" value="WAJ25609.1"/>
    <property type="molecule type" value="Genomic_DNA"/>
</dbReference>
<feature type="transmembrane region" description="Helical" evidence="1">
    <location>
        <begin position="158"/>
        <end position="186"/>
    </location>
</feature>
<keyword evidence="1" id="KW-0472">Membrane</keyword>
<sequence>MSKDEFMKSLEYLLSDIPDEDKADAIGYYRDYLEEAGPDKEEQVIRDFGSPERIASIIRSEISGHLSDGGEFTENGYEDERFKDPNYQMAKRYDLPDVREEESRGEQRTEEVYGEKKRDQSNRTVKLILWAILLIAASPLILGIGGGFMGLLGGLFGILAAAVVGLGAITLALLVSGFAVIIAGFVSVAVHPLGGFLVLGIGVALLGLGLLGLAVCAAFYGKFLPYLFRGIVNAIQTLLNRRRSRL</sequence>
<dbReference type="Pfam" id="PF22564">
    <property type="entry name" value="HAAS"/>
    <property type="match status" value="1"/>
</dbReference>
<evidence type="ECO:0000313" key="3">
    <source>
        <dbReference type="Proteomes" id="UP001163115"/>
    </source>
</evidence>
<evidence type="ECO:0000256" key="1">
    <source>
        <dbReference type="SAM" id="Phobius"/>
    </source>
</evidence>
<gene>
    <name evidence="2" type="ORF">OW255_08895</name>
</gene>
<accession>A0ABY7AGV8</accession>
<name>A0ABY7AGV8_9FIRM</name>